<keyword evidence="1" id="KW-0732">Signal</keyword>
<protein>
    <recommendedName>
        <fullName evidence="2">Fibronectin type-III domain-containing protein</fullName>
    </recommendedName>
</protein>
<dbReference type="InterPro" id="IPR013783">
    <property type="entry name" value="Ig-like_fold"/>
</dbReference>
<evidence type="ECO:0000256" key="1">
    <source>
        <dbReference type="SAM" id="SignalP"/>
    </source>
</evidence>
<dbReference type="Gene3D" id="2.60.40.10">
    <property type="entry name" value="Immunoglobulins"/>
    <property type="match status" value="1"/>
</dbReference>
<dbReference type="OrthoDB" id="10031784at2759"/>
<organism evidence="3 4">
    <name type="scientific">Albula goreensis</name>
    <dbReference type="NCBI Taxonomy" id="1534307"/>
    <lineage>
        <taxon>Eukaryota</taxon>
        <taxon>Metazoa</taxon>
        <taxon>Chordata</taxon>
        <taxon>Craniata</taxon>
        <taxon>Vertebrata</taxon>
        <taxon>Euteleostomi</taxon>
        <taxon>Actinopterygii</taxon>
        <taxon>Neopterygii</taxon>
        <taxon>Teleostei</taxon>
        <taxon>Albuliformes</taxon>
        <taxon>Albulidae</taxon>
        <taxon>Albula</taxon>
    </lineage>
</organism>
<dbReference type="CDD" id="cd00063">
    <property type="entry name" value="FN3"/>
    <property type="match status" value="1"/>
</dbReference>
<dbReference type="InterPro" id="IPR003961">
    <property type="entry name" value="FN3_dom"/>
</dbReference>
<accession>A0A8T3CS05</accession>
<dbReference type="GO" id="GO:0004896">
    <property type="term" value="F:cytokine receptor activity"/>
    <property type="evidence" value="ECO:0007669"/>
    <property type="project" value="TreeGrafter"/>
</dbReference>
<feature type="chain" id="PRO_5035819643" description="Fibronectin type-III domain-containing protein" evidence="1">
    <location>
        <begin position="20"/>
        <end position="143"/>
    </location>
</feature>
<evidence type="ECO:0000313" key="3">
    <source>
        <dbReference type="EMBL" id="KAI1885465.1"/>
    </source>
</evidence>
<dbReference type="GO" id="GO:0005886">
    <property type="term" value="C:plasma membrane"/>
    <property type="evidence" value="ECO:0007669"/>
    <property type="project" value="TreeGrafter"/>
</dbReference>
<dbReference type="Proteomes" id="UP000829720">
    <property type="component" value="Unassembled WGS sequence"/>
</dbReference>
<feature type="domain" description="Fibronectin type-III" evidence="2">
    <location>
        <begin position="8"/>
        <end position="106"/>
    </location>
</feature>
<evidence type="ECO:0000259" key="2">
    <source>
        <dbReference type="Pfam" id="PF01108"/>
    </source>
</evidence>
<dbReference type="PANTHER" id="PTHR20859">
    <property type="entry name" value="INTERFERON/INTERLEUKIN RECEPTOR"/>
    <property type="match status" value="1"/>
</dbReference>
<dbReference type="InterPro" id="IPR036116">
    <property type="entry name" value="FN3_sf"/>
</dbReference>
<comment type="caution">
    <text evidence="3">The sequence shown here is derived from an EMBL/GenBank/DDBJ whole genome shotgun (WGS) entry which is preliminary data.</text>
</comment>
<dbReference type="SUPFAM" id="SSF49265">
    <property type="entry name" value="Fibronectin type III"/>
    <property type="match status" value="1"/>
</dbReference>
<keyword evidence="4" id="KW-1185">Reference proteome</keyword>
<gene>
    <name evidence="3" type="ORF">AGOR_G00220480</name>
</gene>
<evidence type="ECO:0000313" key="4">
    <source>
        <dbReference type="Proteomes" id="UP000829720"/>
    </source>
</evidence>
<dbReference type="PANTHER" id="PTHR20859:SF53">
    <property type="entry name" value="INTERLEUKIN-22 RECEPTOR SUBUNIT ALPHA-1"/>
    <property type="match status" value="1"/>
</dbReference>
<dbReference type="AlphaFoldDB" id="A0A8T3CS05"/>
<dbReference type="InterPro" id="IPR050650">
    <property type="entry name" value="Type-II_Cytokine-TF_Rcpt"/>
</dbReference>
<feature type="signal peptide" evidence="1">
    <location>
        <begin position="1"/>
        <end position="19"/>
    </location>
</feature>
<proteinExistence type="predicted"/>
<dbReference type="EMBL" id="JAERUA010000021">
    <property type="protein sequence ID" value="KAI1885465.1"/>
    <property type="molecule type" value="Genomic_DNA"/>
</dbReference>
<dbReference type="Pfam" id="PF01108">
    <property type="entry name" value="Tissue_fac"/>
    <property type="match status" value="1"/>
</dbReference>
<reference evidence="3" key="1">
    <citation type="submission" date="2021-01" db="EMBL/GenBank/DDBJ databases">
        <authorList>
            <person name="Zahm M."/>
            <person name="Roques C."/>
            <person name="Cabau C."/>
            <person name="Klopp C."/>
            <person name="Donnadieu C."/>
            <person name="Jouanno E."/>
            <person name="Lampietro C."/>
            <person name="Louis A."/>
            <person name="Herpin A."/>
            <person name="Echchiki A."/>
            <person name="Berthelot C."/>
            <person name="Parey E."/>
            <person name="Roest-Crollius H."/>
            <person name="Braasch I."/>
            <person name="Postlethwait J."/>
            <person name="Bobe J."/>
            <person name="Montfort J."/>
            <person name="Bouchez O."/>
            <person name="Begum T."/>
            <person name="Mejri S."/>
            <person name="Adams A."/>
            <person name="Chen W.-J."/>
            <person name="Guiguen Y."/>
        </authorList>
    </citation>
    <scope>NUCLEOTIDE SEQUENCE</scope>
    <source>
        <tissue evidence="3">Blood</tissue>
    </source>
</reference>
<name>A0A8T3CS05_9TELE</name>
<sequence length="143" mass="15893">MSAQIWIVFLLTLGCTGLCQLPLPVNLNISSHNLVHLLTWDPPSGDPAGLQYRVQVYSLSDGTCMPLPRCERVVTPLLCNLTEALSNLQESYFLYVWAFMGNQSSKPAITEEFIPMDHSYLDPLCIRVRLWGGGALRGSQPTL</sequence>